<proteinExistence type="predicted"/>
<dbReference type="Proteomes" id="UP000004457">
    <property type="component" value="Unassembled WGS sequence"/>
</dbReference>
<organism evidence="1 2">
    <name type="scientific">Neisseria flavescens NRL30031/H210</name>
    <dbReference type="NCBI Taxonomy" id="546264"/>
    <lineage>
        <taxon>Bacteria</taxon>
        <taxon>Pseudomonadati</taxon>
        <taxon>Pseudomonadota</taxon>
        <taxon>Betaproteobacteria</taxon>
        <taxon>Neisseriales</taxon>
        <taxon>Neisseriaceae</taxon>
        <taxon>Neisseria</taxon>
    </lineage>
</organism>
<evidence type="ECO:0000313" key="1">
    <source>
        <dbReference type="EMBL" id="EEG33954.1"/>
    </source>
</evidence>
<accession>C0EM91</accession>
<evidence type="ECO:0000313" key="2">
    <source>
        <dbReference type="Proteomes" id="UP000004457"/>
    </source>
</evidence>
<dbReference type="eggNOG" id="ENOG502ZPNF">
    <property type="taxonomic scope" value="Bacteria"/>
</dbReference>
<comment type="caution">
    <text evidence="1">The sequence shown here is derived from an EMBL/GenBank/DDBJ whole genome shotgun (WGS) entry which is preliminary data.</text>
</comment>
<dbReference type="EMBL" id="ACEN01000025">
    <property type="protein sequence ID" value="EEG33954.1"/>
    <property type="molecule type" value="Genomic_DNA"/>
</dbReference>
<reference evidence="1 2" key="1">
    <citation type="submission" date="2009-01" db="EMBL/GenBank/DDBJ databases">
        <authorList>
            <person name="Fulton L."/>
            <person name="Clifton S."/>
            <person name="Chinwalla A.T."/>
            <person name="Mitreva M."/>
            <person name="Sodergren E."/>
            <person name="Weinstock G."/>
            <person name="Clifton S."/>
            <person name="Dooling D.J."/>
            <person name="Fulton B."/>
            <person name="Minx P."/>
            <person name="Pepin K.H."/>
            <person name="Johnson M."/>
            <person name="Bhonagiri V."/>
            <person name="Nash W.E."/>
            <person name="Mardis E.R."/>
            <person name="Wilson R.K."/>
        </authorList>
    </citation>
    <scope>NUCLEOTIDE SEQUENCE [LARGE SCALE GENOMIC DNA]</scope>
    <source>
        <strain evidence="1 2">NRL30031/H210</strain>
    </source>
</reference>
<keyword evidence="2" id="KW-1185">Reference proteome</keyword>
<sequence>MQDDVAYLRSMGAKDIRINQQQVNNQMCRVGICRPDVQATLRDSNKRIYIEYDRASSNRGAGHASRALSNDPDAIVILRTVD</sequence>
<gene>
    <name evidence="1" type="ORF">NEIFLAOT_01057</name>
</gene>
<dbReference type="AlphaFoldDB" id="C0EM91"/>
<name>C0EM91_NEIFL</name>
<protein>
    <submittedName>
        <fullName evidence="1">Uncharacterized protein</fullName>
    </submittedName>
</protein>